<name>A0A2X0IGT6_9ACTN</name>
<feature type="signal peptide" evidence="1">
    <location>
        <begin position="1"/>
        <end position="23"/>
    </location>
</feature>
<evidence type="ECO:0008006" key="4">
    <source>
        <dbReference type="Google" id="ProtNLM"/>
    </source>
</evidence>
<protein>
    <recommendedName>
        <fullName evidence="4">Ig-like domain-containing protein</fullName>
    </recommendedName>
</protein>
<dbReference type="Proteomes" id="UP000248889">
    <property type="component" value="Unassembled WGS sequence"/>
</dbReference>
<accession>A0A2X0IGT6</accession>
<comment type="caution">
    <text evidence="2">The sequence shown here is derived from an EMBL/GenBank/DDBJ whole genome shotgun (WGS) entry which is preliminary data.</text>
</comment>
<organism evidence="2 3">
    <name type="scientific">Streptacidiphilus pinicola</name>
    <dbReference type="NCBI Taxonomy" id="2219663"/>
    <lineage>
        <taxon>Bacteria</taxon>
        <taxon>Bacillati</taxon>
        <taxon>Actinomycetota</taxon>
        <taxon>Actinomycetes</taxon>
        <taxon>Kitasatosporales</taxon>
        <taxon>Streptomycetaceae</taxon>
        <taxon>Streptacidiphilus</taxon>
    </lineage>
</organism>
<sequence>MRRGLVGLVSALAVVSPPALALAAPLHASAQPLVSCTVSSAEDFSPGVQTASLAQSVSGGLSRPGLSTGPGCTGAPDGIVDAQATLIGSGKATCLADPALTTLDLTGTMAISWNKADGDTAGTSRVSWAAHQVDMGSVVFAGTVTSGLFRGAAVTVAGLSANAVTSVTGGCAAGSPLTGVRTTDTYLRLTQA</sequence>
<proteinExistence type="predicted"/>
<dbReference type="EMBL" id="QKYN01000110">
    <property type="protein sequence ID" value="RAG82621.1"/>
    <property type="molecule type" value="Genomic_DNA"/>
</dbReference>
<reference evidence="2 3" key="1">
    <citation type="submission" date="2018-06" db="EMBL/GenBank/DDBJ databases">
        <title>Streptacidiphilus pinicola sp. nov., isolated from pine grove soil.</title>
        <authorList>
            <person name="Roh S.G."/>
            <person name="Park S."/>
            <person name="Kim M.-K."/>
            <person name="Yun B.-R."/>
            <person name="Park J."/>
            <person name="Kim M.J."/>
            <person name="Kim Y.S."/>
            <person name="Kim S.B."/>
        </authorList>
    </citation>
    <scope>NUCLEOTIDE SEQUENCE [LARGE SCALE GENOMIC DNA]</scope>
    <source>
        <strain evidence="2 3">MMS16-CNU450</strain>
    </source>
</reference>
<dbReference type="OrthoDB" id="9972628at2"/>
<feature type="chain" id="PRO_5016120422" description="Ig-like domain-containing protein" evidence="1">
    <location>
        <begin position="24"/>
        <end position="192"/>
    </location>
</feature>
<keyword evidence="3" id="KW-1185">Reference proteome</keyword>
<evidence type="ECO:0000313" key="3">
    <source>
        <dbReference type="Proteomes" id="UP000248889"/>
    </source>
</evidence>
<evidence type="ECO:0000313" key="2">
    <source>
        <dbReference type="EMBL" id="RAG82621.1"/>
    </source>
</evidence>
<dbReference type="RefSeq" id="WP_111504930.1">
    <property type="nucleotide sequence ID" value="NZ_QKYN01000110.1"/>
</dbReference>
<keyword evidence="1" id="KW-0732">Signal</keyword>
<dbReference type="AlphaFoldDB" id="A0A2X0IGT6"/>
<gene>
    <name evidence="2" type="ORF">DN069_26225</name>
</gene>
<evidence type="ECO:0000256" key="1">
    <source>
        <dbReference type="SAM" id="SignalP"/>
    </source>
</evidence>